<dbReference type="GO" id="GO:0006352">
    <property type="term" value="P:DNA-templated transcription initiation"/>
    <property type="evidence" value="ECO:0007669"/>
    <property type="project" value="InterPro"/>
</dbReference>
<dbReference type="InterPro" id="IPR039425">
    <property type="entry name" value="RNA_pol_sigma-70-like"/>
</dbReference>
<reference evidence="7" key="1">
    <citation type="submission" date="2019-08" db="EMBL/GenBank/DDBJ databases">
        <authorList>
            <person name="Kucharzyk K."/>
            <person name="Murdoch R.W."/>
            <person name="Higgins S."/>
            <person name="Loffler F."/>
        </authorList>
    </citation>
    <scope>NUCLEOTIDE SEQUENCE</scope>
</reference>
<dbReference type="NCBIfam" id="TIGR02937">
    <property type="entry name" value="sigma70-ECF"/>
    <property type="match status" value="1"/>
</dbReference>
<dbReference type="Pfam" id="PF08281">
    <property type="entry name" value="Sigma70_r4_2"/>
    <property type="match status" value="1"/>
</dbReference>
<dbReference type="GO" id="GO:0003677">
    <property type="term" value="F:DNA binding"/>
    <property type="evidence" value="ECO:0007669"/>
    <property type="project" value="InterPro"/>
</dbReference>
<evidence type="ECO:0000313" key="7">
    <source>
        <dbReference type="EMBL" id="MPM06749.1"/>
    </source>
</evidence>
<organism evidence="7">
    <name type="scientific">bioreactor metagenome</name>
    <dbReference type="NCBI Taxonomy" id="1076179"/>
    <lineage>
        <taxon>unclassified sequences</taxon>
        <taxon>metagenomes</taxon>
        <taxon>ecological metagenomes</taxon>
    </lineage>
</organism>
<accession>A0A644WSR2</accession>
<sequence>MDDIKAFITGVNSRQKKSFEQLFQLFYKELVYFSGLLQKNSEDAEDVVTDVLIQLWESKYTFDNVNYLRSFLYTAVKNKTINKIHRDKKVNKDSSIFNVIPDNETIISSIVDAQVLSIINYSIDQLPDECGKIMRMILEGYSCAEIAIKLNLAPSTVRAQKRRGISILREKLPKDLFFILFSHF</sequence>
<dbReference type="InterPro" id="IPR007627">
    <property type="entry name" value="RNA_pol_sigma70_r2"/>
</dbReference>
<evidence type="ECO:0000256" key="2">
    <source>
        <dbReference type="ARBA" id="ARBA00023015"/>
    </source>
</evidence>
<gene>
    <name evidence="7" type="ORF">SDC9_53052</name>
</gene>
<evidence type="ECO:0000256" key="1">
    <source>
        <dbReference type="ARBA" id="ARBA00010641"/>
    </source>
</evidence>
<protein>
    <recommendedName>
        <fullName evidence="8">HTH luxR-type domain-containing protein</fullName>
    </recommendedName>
</protein>
<dbReference type="SUPFAM" id="SSF88659">
    <property type="entry name" value="Sigma3 and sigma4 domains of RNA polymerase sigma factors"/>
    <property type="match status" value="1"/>
</dbReference>
<dbReference type="AlphaFoldDB" id="A0A644WSR2"/>
<dbReference type="EMBL" id="VSSQ01001261">
    <property type="protein sequence ID" value="MPM06749.1"/>
    <property type="molecule type" value="Genomic_DNA"/>
</dbReference>
<dbReference type="PANTHER" id="PTHR43133">
    <property type="entry name" value="RNA POLYMERASE ECF-TYPE SIGMA FACTO"/>
    <property type="match status" value="1"/>
</dbReference>
<evidence type="ECO:0008006" key="8">
    <source>
        <dbReference type="Google" id="ProtNLM"/>
    </source>
</evidence>
<evidence type="ECO:0000256" key="3">
    <source>
        <dbReference type="ARBA" id="ARBA00023082"/>
    </source>
</evidence>
<dbReference type="Pfam" id="PF04542">
    <property type="entry name" value="Sigma70_r2"/>
    <property type="match status" value="1"/>
</dbReference>
<evidence type="ECO:0000259" key="6">
    <source>
        <dbReference type="Pfam" id="PF08281"/>
    </source>
</evidence>
<dbReference type="Gene3D" id="1.10.1740.10">
    <property type="match status" value="1"/>
</dbReference>
<dbReference type="Gene3D" id="1.10.10.10">
    <property type="entry name" value="Winged helix-like DNA-binding domain superfamily/Winged helix DNA-binding domain"/>
    <property type="match status" value="1"/>
</dbReference>
<evidence type="ECO:0000256" key="4">
    <source>
        <dbReference type="ARBA" id="ARBA00023163"/>
    </source>
</evidence>
<dbReference type="InterPro" id="IPR014284">
    <property type="entry name" value="RNA_pol_sigma-70_dom"/>
</dbReference>
<keyword evidence="2" id="KW-0805">Transcription regulation</keyword>
<comment type="similarity">
    <text evidence="1">Belongs to the sigma-70 factor family. ECF subfamily.</text>
</comment>
<evidence type="ECO:0000259" key="5">
    <source>
        <dbReference type="Pfam" id="PF04542"/>
    </source>
</evidence>
<dbReference type="PANTHER" id="PTHR43133:SF46">
    <property type="entry name" value="RNA POLYMERASE SIGMA-70 FACTOR ECF SUBFAMILY"/>
    <property type="match status" value="1"/>
</dbReference>
<keyword evidence="4" id="KW-0804">Transcription</keyword>
<dbReference type="InterPro" id="IPR013249">
    <property type="entry name" value="RNA_pol_sigma70_r4_t2"/>
</dbReference>
<feature type="domain" description="RNA polymerase sigma factor 70 region 4 type 2" evidence="6">
    <location>
        <begin position="123"/>
        <end position="164"/>
    </location>
</feature>
<feature type="domain" description="RNA polymerase sigma-70 region 2" evidence="5">
    <location>
        <begin position="23"/>
        <end position="88"/>
    </location>
</feature>
<dbReference type="SUPFAM" id="SSF88946">
    <property type="entry name" value="Sigma2 domain of RNA polymerase sigma factors"/>
    <property type="match status" value="1"/>
</dbReference>
<proteinExistence type="inferred from homology"/>
<comment type="caution">
    <text evidence="7">The sequence shown here is derived from an EMBL/GenBank/DDBJ whole genome shotgun (WGS) entry which is preliminary data.</text>
</comment>
<dbReference type="GO" id="GO:0016987">
    <property type="term" value="F:sigma factor activity"/>
    <property type="evidence" value="ECO:0007669"/>
    <property type="project" value="UniProtKB-KW"/>
</dbReference>
<dbReference type="InterPro" id="IPR013324">
    <property type="entry name" value="RNA_pol_sigma_r3/r4-like"/>
</dbReference>
<name>A0A644WSR2_9ZZZZ</name>
<keyword evidence="3" id="KW-0731">Sigma factor</keyword>
<dbReference type="InterPro" id="IPR036388">
    <property type="entry name" value="WH-like_DNA-bd_sf"/>
</dbReference>
<dbReference type="InterPro" id="IPR013325">
    <property type="entry name" value="RNA_pol_sigma_r2"/>
</dbReference>